<dbReference type="Pfam" id="PF04749">
    <property type="entry name" value="PLAC8"/>
    <property type="match status" value="1"/>
</dbReference>
<keyword evidence="4" id="KW-1185">Reference proteome</keyword>
<dbReference type="AlphaFoldDB" id="A0A843UG47"/>
<organism evidence="3 4">
    <name type="scientific">Colocasia esculenta</name>
    <name type="common">Wild taro</name>
    <name type="synonym">Arum esculentum</name>
    <dbReference type="NCBI Taxonomy" id="4460"/>
    <lineage>
        <taxon>Eukaryota</taxon>
        <taxon>Viridiplantae</taxon>
        <taxon>Streptophyta</taxon>
        <taxon>Embryophyta</taxon>
        <taxon>Tracheophyta</taxon>
        <taxon>Spermatophyta</taxon>
        <taxon>Magnoliopsida</taxon>
        <taxon>Liliopsida</taxon>
        <taxon>Araceae</taxon>
        <taxon>Aroideae</taxon>
        <taxon>Colocasieae</taxon>
        <taxon>Colocasia</taxon>
    </lineage>
</organism>
<protein>
    <recommendedName>
        <fullName evidence="5">Cell number regulator 1</fullName>
    </recommendedName>
</protein>
<comment type="caution">
    <text evidence="3">The sequence shown here is derived from an EMBL/GenBank/DDBJ whole genome shotgun (WGS) entry which is preliminary data.</text>
</comment>
<gene>
    <name evidence="3" type="ORF">Taro_017388</name>
</gene>
<dbReference type="EMBL" id="NMUH01000792">
    <property type="protein sequence ID" value="MQL84892.1"/>
    <property type="molecule type" value="Genomic_DNA"/>
</dbReference>
<feature type="region of interest" description="Disordered" evidence="1">
    <location>
        <begin position="1"/>
        <end position="23"/>
    </location>
</feature>
<dbReference type="PANTHER" id="PTHR15907">
    <property type="entry name" value="DUF614 FAMILY PROTEIN-RELATED"/>
    <property type="match status" value="1"/>
</dbReference>
<accession>A0A843UG47</accession>
<dbReference type="OrthoDB" id="1045822at2759"/>
<keyword evidence="2" id="KW-1133">Transmembrane helix</keyword>
<dbReference type="NCBIfam" id="TIGR01571">
    <property type="entry name" value="A_thal_Cys_rich"/>
    <property type="match status" value="1"/>
</dbReference>
<reference evidence="3" key="1">
    <citation type="submission" date="2017-07" db="EMBL/GenBank/DDBJ databases">
        <title>Taro Niue Genome Assembly and Annotation.</title>
        <authorList>
            <person name="Atibalentja N."/>
            <person name="Keating K."/>
            <person name="Fields C.J."/>
        </authorList>
    </citation>
    <scope>NUCLEOTIDE SEQUENCE</scope>
    <source>
        <strain evidence="3">Niue_2</strain>
        <tissue evidence="3">Leaf</tissue>
    </source>
</reference>
<proteinExistence type="predicted"/>
<keyword evidence="2" id="KW-0812">Transmembrane</keyword>
<keyword evidence="2" id="KW-0472">Membrane</keyword>
<evidence type="ECO:0000313" key="4">
    <source>
        <dbReference type="Proteomes" id="UP000652761"/>
    </source>
</evidence>
<sequence>MYPPPHPHGYDKHMGGVPVPAPPPGVPISPRLQQHQYASPYPAAGMQRVRLPDGSTPWSTGVCHCCDDPANCLITSVCPCITFGQIAEIVDRGNTSCGASGASYGLLGLTGLACLYSCFYRGRLRGQYNLEEAPTHDCLVHFCCEPCALCQEYRELRNRGFDMGIGMFVIITHVYIILGRHQHRDLMHLLPSSLPPSLTCACCSTEIFSLMSSA</sequence>
<evidence type="ECO:0000256" key="2">
    <source>
        <dbReference type="SAM" id="Phobius"/>
    </source>
</evidence>
<evidence type="ECO:0000256" key="1">
    <source>
        <dbReference type="SAM" id="MobiDB-lite"/>
    </source>
</evidence>
<dbReference type="InterPro" id="IPR006461">
    <property type="entry name" value="PLAC_motif_containing"/>
</dbReference>
<feature type="transmembrane region" description="Helical" evidence="2">
    <location>
        <begin position="160"/>
        <end position="178"/>
    </location>
</feature>
<evidence type="ECO:0008006" key="5">
    <source>
        <dbReference type="Google" id="ProtNLM"/>
    </source>
</evidence>
<dbReference type="Proteomes" id="UP000652761">
    <property type="component" value="Unassembled WGS sequence"/>
</dbReference>
<name>A0A843UG47_COLES</name>
<evidence type="ECO:0000313" key="3">
    <source>
        <dbReference type="EMBL" id="MQL84892.1"/>
    </source>
</evidence>